<dbReference type="SUPFAM" id="SSF53756">
    <property type="entry name" value="UDP-Glycosyltransferase/glycogen phosphorylase"/>
    <property type="match status" value="1"/>
</dbReference>
<proteinExistence type="predicted"/>
<dbReference type="AlphaFoldDB" id="A0A9D7SCT6"/>
<dbReference type="Gene3D" id="3.40.50.2000">
    <property type="entry name" value="Glycogen Phosphorylase B"/>
    <property type="match status" value="2"/>
</dbReference>
<evidence type="ECO:0000313" key="3">
    <source>
        <dbReference type="Proteomes" id="UP000808349"/>
    </source>
</evidence>
<dbReference type="PANTHER" id="PTHR12526:SF638">
    <property type="entry name" value="SPORE COAT PROTEIN SA"/>
    <property type="match status" value="1"/>
</dbReference>
<comment type="caution">
    <text evidence="2">The sequence shown here is derived from an EMBL/GenBank/DDBJ whole genome shotgun (WGS) entry which is preliminary data.</text>
</comment>
<evidence type="ECO:0000259" key="1">
    <source>
        <dbReference type="Pfam" id="PF00534"/>
    </source>
</evidence>
<dbReference type="PANTHER" id="PTHR12526">
    <property type="entry name" value="GLYCOSYLTRANSFERASE"/>
    <property type="match status" value="1"/>
</dbReference>
<gene>
    <name evidence="2" type="ORF">IPO85_17480</name>
</gene>
<name>A0A9D7SCT6_9BACT</name>
<dbReference type="Proteomes" id="UP000808349">
    <property type="component" value="Unassembled WGS sequence"/>
</dbReference>
<evidence type="ECO:0000313" key="2">
    <source>
        <dbReference type="EMBL" id="MBK9719270.1"/>
    </source>
</evidence>
<organism evidence="2 3">
    <name type="scientific">Candidatus Defluviibacterium haderslevense</name>
    <dbReference type="NCBI Taxonomy" id="2981993"/>
    <lineage>
        <taxon>Bacteria</taxon>
        <taxon>Pseudomonadati</taxon>
        <taxon>Bacteroidota</taxon>
        <taxon>Saprospiria</taxon>
        <taxon>Saprospirales</taxon>
        <taxon>Saprospiraceae</taxon>
        <taxon>Candidatus Defluviibacterium</taxon>
    </lineage>
</organism>
<dbReference type="EMBL" id="JADKFW010000017">
    <property type="protein sequence ID" value="MBK9719270.1"/>
    <property type="molecule type" value="Genomic_DNA"/>
</dbReference>
<dbReference type="CDD" id="cd03801">
    <property type="entry name" value="GT4_PimA-like"/>
    <property type="match status" value="1"/>
</dbReference>
<accession>A0A9D7SCT6</accession>
<dbReference type="InterPro" id="IPR001296">
    <property type="entry name" value="Glyco_trans_1"/>
</dbReference>
<protein>
    <submittedName>
        <fullName evidence="2">Glycosyltransferase family 4 protein</fullName>
    </submittedName>
</protein>
<dbReference type="Pfam" id="PF00534">
    <property type="entry name" value="Glycos_transf_1"/>
    <property type="match status" value="1"/>
</dbReference>
<dbReference type="GO" id="GO:0016757">
    <property type="term" value="F:glycosyltransferase activity"/>
    <property type="evidence" value="ECO:0007669"/>
    <property type="project" value="TreeGrafter"/>
</dbReference>
<sequence>MVSVCQIGGRMQYAVARIFDSQQLLSKLYTDLCFDKFPFSLIKESSFFSKYGSTRKVNIDPRNIEHFPLLAYQYYKNRHHANTVGLEYQNYMWMENRFGNKVLNQLKHDGVEYLYTFNTASRTIGKFKGDKKIILEQCSLPFGQYRQAIINEFEKFSGWCKPEAIHSYLNESVEQFILHERDEWVNAEYIIVPSEAVKDSLIAEGVSQAKIILIPYGINFSTDIDLGEQIDRKQLLPFTVSTVGYLELRKGIHHFLNVAKAYPSAQFRAIGKQGNLIPDDKLSELKKYVELTGHLDRLSLSKEFQRTHVLLFLTIGEGSATVVYEALSLGIPVITTKEAGSIIEHEVNGFIIEPDDVALIIYYLEKLKDPDYYHYISMNALARSQYGNFAAYKNRLLEKLNFVH</sequence>
<feature type="domain" description="Glycosyl transferase family 1" evidence="1">
    <location>
        <begin position="238"/>
        <end position="380"/>
    </location>
</feature>
<reference evidence="2 3" key="1">
    <citation type="submission" date="2020-10" db="EMBL/GenBank/DDBJ databases">
        <title>Connecting structure to function with the recovery of over 1000 high-quality activated sludge metagenome-assembled genomes encoding full-length rRNA genes using long-read sequencing.</title>
        <authorList>
            <person name="Singleton C.M."/>
            <person name="Petriglieri F."/>
            <person name="Kristensen J.M."/>
            <person name="Kirkegaard R.H."/>
            <person name="Michaelsen T.Y."/>
            <person name="Andersen M.H."/>
            <person name="Karst S.M."/>
            <person name="Dueholm M.S."/>
            <person name="Nielsen P.H."/>
            <person name="Albertsen M."/>
        </authorList>
    </citation>
    <scope>NUCLEOTIDE SEQUENCE [LARGE SCALE GENOMIC DNA]</scope>
    <source>
        <strain evidence="2">Ribe_18-Q3-R11-54_BAT3C.373</strain>
    </source>
</reference>